<dbReference type="AlphaFoldDB" id="A0A7W8G1H2"/>
<evidence type="ECO:0000313" key="5">
    <source>
        <dbReference type="EMBL" id="MBB5208868.1"/>
    </source>
</evidence>
<organism evidence="5 6">
    <name type="scientific">Chiayiivirga flava</name>
    <dbReference type="NCBI Taxonomy" id="659595"/>
    <lineage>
        <taxon>Bacteria</taxon>
        <taxon>Pseudomonadati</taxon>
        <taxon>Pseudomonadota</taxon>
        <taxon>Gammaproteobacteria</taxon>
        <taxon>Lysobacterales</taxon>
        <taxon>Lysobacteraceae</taxon>
        <taxon>Chiayiivirga</taxon>
    </lineage>
</organism>
<feature type="domain" description="Imelysin-like" evidence="4">
    <location>
        <begin position="85"/>
        <end position="410"/>
    </location>
</feature>
<evidence type="ECO:0000256" key="2">
    <source>
        <dbReference type="ARBA" id="ARBA00022729"/>
    </source>
</evidence>
<feature type="chain" id="PRO_5031462557" evidence="3">
    <location>
        <begin position="24"/>
        <end position="428"/>
    </location>
</feature>
<dbReference type="Gene3D" id="1.20.1420.20">
    <property type="entry name" value="M75 peptidase, HXXE motif"/>
    <property type="match status" value="1"/>
</dbReference>
<evidence type="ECO:0000259" key="4">
    <source>
        <dbReference type="Pfam" id="PF09375"/>
    </source>
</evidence>
<dbReference type="InterPro" id="IPR018976">
    <property type="entry name" value="Imelysin-like"/>
</dbReference>
<comment type="caution">
    <text evidence="5">The sequence shown here is derived from an EMBL/GenBank/DDBJ whole genome shotgun (WGS) entry which is preliminary data.</text>
</comment>
<gene>
    <name evidence="5" type="ORF">HNQ52_002418</name>
</gene>
<keyword evidence="6" id="KW-1185">Reference proteome</keyword>
<dbReference type="EMBL" id="JACHHP010000004">
    <property type="protein sequence ID" value="MBB5208868.1"/>
    <property type="molecule type" value="Genomic_DNA"/>
</dbReference>
<feature type="signal peptide" evidence="3">
    <location>
        <begin position="1"/>
        <end position="23"/>
    </location>
</feature>
<comment type="subcellular location">
    <subcellularLocation>
        <location evidence="1">Cell envelope</location>
    </subcellularLocation>
</comment>
<accession>A0A7W8G1H2</accession>
<dbReference type="InterPro" id="IPR038352">
    <property type="entry name" value="Imelysin_sf"/>
</dbReference>
<reference evidence="5 6" key="1">
    <citation type="submission" date="2020-08" db="EMBL/GenBank/DDBJ databases">
        <title>Genomic Encyclopedia of Type Strains, Phase IV (KMG-IV): sequencing the most valuable type-strain genomes for metagenomic binning, comparative biology and taxonomic classification.</title>
        <authorList>
            <person name="Goeker M."/>
        </authorList>
    </citation>
    <scope>NUCLEOTIDE SEQUENCE [LARGE SCALE GENOMIC DNA]</scope>
    <source>
        <strain evidence="5 6">DSM 24163</strain>
    </source>
</reference>
<keyword evidence="2 3" id="KW-0732">Signal</keyword>
<sequence length="428" mass="45946">MGRQLKVWSAVGASALVVHAAIAAPPALDIARTLPAGVWAQGGEGGEGGGEAGTGISQYRLLLDAASDPVYDATPVVRAYAAEVQRAYRRSHDSAVLLRQAIGEFLATPDAAHLAAARAQWIAARRFYLLTEAYRYYDGPIDQAATETRAEGPEARLNAWPLNEAVIDYVEGDADAGLVHALDVPITRDSILARDQVTDEADVTTGWHAIEFLLWGQDLSATGPGNRPASDYAPGDAVRERRRLYLATLADQVVDDLDALAHAWDAGRPDSYAAQFLALEPREAIGRMLTGIAYLAGYEMASERLAVALDSGMQEDEHSCFSDTTWQDFVWDLAGIKRVYYGVEDGPSPAKLLAQLRPQLALDMERRFAQAERALAAIENPFDRMLAAAPGSPERETAEAAVTALQQLAAGLRDSGRALGVLVIVPGV</sequence>
<evidence type="ECO:0000256" key="3">
    <source>
        <dbReference type="SAM" id="SignalP"/>
    </source>
</evidence>
<name>A0A7W8G1H2_9GAMM</name>
<protein>
    <submittedName>
        <fullName evidence="5">Putative iron-regulated protein</fullName>
    </submittedName>
</protein>
<evidence type="ECO:0000313" key="6">
    <source>
        <dbReference type="Proteomes" id="UP000521199"/>
    </source>
</evidence>
<proteinExistence type="predicted"/>
<dbReference type="GO" id="GO:0030313">
    <property type="term" value="C:cell envelope"/>
    <property type="evidence" value="ECO:0007669"/>
    <property type="project" value="UniProtKB-SubCell"/>
</dbReference>
<evidence type="ECO:0000256" key="1">
    <source>
        <dbReference type="ARBA" id="ARBA00004196"/>
    </source>
</evidence>
<dbReference type="Pfam" id="PF09375">
    <property type="entry name" value="Peptidase_M75"/>
    <property type="match status" value="1"/>
</dbReference>
<dbReference type="Proteomes" id="UP000521199">
    <property type="component" value="Unassembled WGS sequence"/>
</dbReference>
<dbReference type="RefSeq" id="WP_183961417.1">
    <property type="nucleotide sequence ID" value="NZ_JACHHP010000004.1"/>
</dbReference>